<feature type="non-terminal residue" evidence="1">
    <location>
        <position position="1"/>
    </location>
</feature>
<dbReference type="Proteomes" id="UP001150266">
    <property type="component" value="Unassembled WGS sequence"/>
</dbReference>
<evidence type="ECO:0000313" key="3">
    <source>
        <dbReference type="Proteomes" id="UP001150266"/>
    </source>
</evidence>
<evidence type="ECO:0000313" key="2">
    <source>
        <dbReference type="EMBL" id="KAJ4487617.1"/>
    </source>
</evidence>
<comment type="caution">
    <text evidence="1">The sequence shown here is derived from an EMBL/GenBank/DDBJ whole genome shotgun (WGS) entry which is preliminary data.</text>
</comment>
<dbReference type="AlphaFoldDB" id="A0A9W9AC32"/>
<evidence type="ECO:0000313" key="1">
    <source>
        <dbReference type="EMBL" id="KAJ4478484.1"/>
    </source>
</evidence>
<name>A0A9W9AC32_9AGAR</name>
<proteinExistence type="predicted"/>
<dbReference type="OrthoDB" id="2966208at2759"/>
<dbReference type="EMBL" id="JAOTPV010000009">
    <property type="protein sequence ID" value="KAJ4478484.1"/>
    <property type="molecule type" value="Genomic_DNA"/>
</dbReference>
<organism evidence="1 3">
    <name type="scientific">Lentinula aciculospora</name>
    <dbReference type="NCBI Taxonomy" id="153920"/>
    <lineage>
        <taxon>Eukaryota</taxon>
        <taxon>Fungi</taxon>
        <taxon>Dikarya</taxon>
        <taxon>Basidiomycota</taxon>
        <taxon>Agaricomycotina</taxon>
        <taxon>Agaricomycetes</taxon>
        <taxon>Agaricomycetidae</taxon>
        <taxon>Agaricales</taxon>
        <taxon>Marasmiineae</taxon>
        <taxon>Omphalotaceae</taxon>
        <taxon>Lentinula</taxon>
    </lineage>
</organism>
<reference evidence="1" key="1">
    <citation type="submission" date="2022-08" db="EMBL/GenBank/DDBJ databases">
        <title>A Global Phylogenomic Analysis of the Shiitake Genus Lentinula.</title>
        <authorList>
            <consortium name="DOE Joint Genome Institute"/>
            <person name="Sierra-Patev S."/>
            <person name="Min B."/>
            <person name="Naranjo-Ortiz M."/>
            <person name="Looney B."/>
            <person name="Konkel Z."/>
            <person name="Slot J.C."/>
            <person name="Sakamoto Y."/>
            <person name="Steenwyk J.L."/>
            <person name="Rokas A."/>
            <person name="Carro J."/>
            <person name="Camarero S."/>
            <person name="Ferreira P."/>
            <person name="Molpeceres G."/>
            <person name="Ruiz-Duenas F.J."/>
            <person name="Serrano A."/>
            <person name="Henrissat B."/>
            <person name="Drula E."/>
            <person name="Hughes K.W."/>
            <person name="Mata J.L."/>
            <person name="Ishikawa N.K."/>
            <person name="Vargas-Isla R."/>
            <person name="Ushijima S."/>
            <person name="Smith C.A."/>
            <person name="Ahrendt S."/>
            <person name="Andreopoulos W."/>
            <person name="He G."/>
            <person name="Labutti K."/>
            <person name="Lipzen A."/>
            <person name="Ng V."/>
            <person name="Riley R."/>
            <person name="Sandor L."/>
            <person name="Barry K."/>
            <person name="Martinez A.T."/>
            <person name="Xiao Y."/>
            <person name="Gibbons J.G."/>
            <person name="Terashima K."/>
            <person name="Grigoriev I.V."/>
            <person name="Hibbett D.S."/>
        </authorList>
    </citation>
    <scope>NUCLEOTIDE SEQUENCE</scope>
    <source>
        <strain evidence="1">JLM2183</strain>
    </source>
</reference>
<dbReference type="EMBL" id="JAOTPV010000002">
    <property type="protein sequence ID" value="KAJ4487617.1"/>
    <property type="molecule type" value="Genomic_DNA"/>
</dbReference>
<protein>
    <submittedName>
        <fullName evidence="1">Uncharacterized protein</fullName>
    </submittedName>
</protein>
<sequence length="67" mass="7772">CEHPHGCANQAKKLLDTLPPKWDPRSELPEDYRGEYRASREENMNNIKSFDKCITTTGSISDIFRIF</sequence>
<keyword evidence="3" id="KW-1185">Reference proteome</keyword>
<accession>A0A9W9AC32</accession>
<feature type="non-terminal residue" evidence="1">
    <location>
        <position position="67"/>
    </location>
</feature>
<gene>
    <name evidence="1" type="ORF">J3R30DRAFT_3235974</name>
    <name evidence="2" type="ORF">J3R30DRAFT_3256331</name>
</gene>